<sequence length="104" mass="11583">MRQNGMAHLIIFLFLFRCLASTTECRLMQGRSYSDGLTNTNDGNGTVVDSSKLSLIICFRIKCDDDRRRVCYSCPALPNNPKYPSLDDCKAACPACSPKCTSYN</sequence>
<dbReference type="Gramene" id="TraesARI7B03G04025710.1">
    <property type="protein sequence ID" value="TraesARI7B03G04025710.1"/>
    <property type="gene ID" value="TraesARI7B03G04025710"/>
</dbReference>
<keyword evidence="3" id="KW-1185">Reference proteome</keyword>
<evidence type="ECO:0000313" key="2">
    <source>
        <dbReference type="EnsemblPlants" id="TraesCS7B02G476200.1"/>
    </source>
</evidence>
<dbReference type="AlphaFoldDB" id="A0A3B6SLQ7"/>
<feature type="chain" id="PRO_5043180837" description="Bowman-Birk serine protease inhibitors family domain-containing protein" evidence="1">
    <location>
        <begin position="21"/>
        <end position="104"/>
    </location>
</feature>
<proteinExistence type="predicted"/>
<keyword evidence="1" id="KW-0732">Signal</keyword>
<reference evidence="2" key="2">
    <citation type="submission" date="2018-10" db="UniProtKB">
        <authorList>
            <consortium name="EnsemblPlants"/>
        </authorList>
    </citation>
    <scope>IDENTIFICATION</scope>
</reference>
<dbReference type="Gramene" id="TraesCS7B02G476200.1">
    <property type="protein sequence ID" value="TraesCS7B02G476200.1"/>
    <property type="gene ID" value="TraesCS7B02G476200"/>
</dbReference>
<reference evidence="2" key="1">
    <citation type="submission" date="2018-08" db="EMBL/GenBank/DDBJ databases">
        <authorList>
            <person name="Rossello M."/>
        </authorList>
    </citation>
    <scope>NUCLEOTIDE SEQUENCE [LARGE SCALE GENOMIC DNA]</scope>
    <source>
        <strain evidence="2">cv. Chinese Spring</strain>
    </source>
</reference>
<evidence type="ECO:0000256" key="1">
    <source>
        <dbReference type="SAM" id="SignalP"/>
    </source>
</evidence>
<protein>
    <recommendedName>
        <fullName evidence="4">Bowman-Birk serine protease inhibitors family domain-containing protein</fullName>
    </recommendedName>
</protein>
<dbReference type="Proteomes" id="UP000019116">
    <property type="component" value="Chromosome 7B"/>
</dbReference>
<dbReference type="Gramene" id="TraesCS7B03G1280000.1">
    <property type="protein sequence ID" value="TraesCS7B03G1280000.1.CDS"/>
    <property type="gene ID" value="TraesCS7B03G1280000"/>
</dbReference>
<name>A0A3B6SLQ7_WHEAT</name>
<organism evidence="2">
    <name type="scientific">Triticum aestivum</name>
    <name type="common">Wheat</name>
    <dbReference type="NCBI Taxonomy" id="4565"/>
    <lineage>
        <taxon>Eukaryota</taxon>
        <taxon>Viridiplantae</taxon>
        <taxon>Streptophyta</taxon>
        <taxon>Embryophyta</taxon>
        <taxon>Tracheophyta</taxon>
        <taxon>Spermatophyta</taxon>
        <taxon>Magnoliopsida</taxon>
        <taxon>Liliopsida</taxon>
        <taxon>Poales</taxon>
        <taxon>Poaceae</taxon>
        <taxon>BOP clade</taxon>
        <taxon>Pooideae</taxon>
        <taxon>Triticodae</taxon>
        <taxon>Triticeae</taxon>
        <taxon>Triticinae</taxon>
        <taxon>Triticum</taxon>
    </lineage>
</organism>
<evidence type="ECO:0008006" key="4">
    <source>
        <dbReference type="Google" id="ProtNLM"/>
    </source>
</evidence>
<accession>A0A3B6SLQ7</accession>
<dbReference type="Gramene" id="TraesCAD_scaffold_091518_01G000100.1">
    <property type="protein sequence ID" value="TraesCAD_scaffold_091518_01G000100.1"/>
    <property type="gene ID" value="TraesCAD_scaffold_091518_01G000100"/>
</dbReference>
<feature type="signal peptide" evidence="1">
    <location>
        <begin position="1"/>
        <end position="20"/>
    </location>
</feature>
<dbReference type="EnsemblPlants" id="TraesCS7B02G476200.1">
    <property type="protein sequence ID" value="TraesCS7B02G476200.1"/>
    <property type="gene ID" value="TraesCS7B02G476200"/>
</dbReference>
<evidence type="ECO:0000313" key="3">
    <source>
        <dbReference type="Proteomes" id="UP000019116"/>
    </source>
</evidence>